<dbReference type="GO" id="GO:0016020">
    <property type="term" value="C:membrane"/>
    <property type="evidence" value="ECO:0007669"/>
    <property type="project" value="UniProtKB-SubCell"/>
</dbReference>
<keyword evidence="3 5" id="KW-1133">Transmembrane helix</keyword>
<proteinExistence type="predicted"/>
<dbReference type="SUPFAM" id="SSF81321">
    <property type="entry name" value="Family A G protein-coupled receptor-like"/>
    <property type="match status" value="1"/>
</dbReference>
<dbReference type="PROSITE" id="PS50262">
    <property type="entry name" value="G_PROTEIN_RECEP_F1_2"/>
    <property type="match status" value="1"/>
</dbReference>
<evidence type="ECO:0000256" key="2">
    <source>
        <dbReference type="ARBA" id="ARBA00022692"/>
    </source>
</evidence>
<name>A0AA39HR48_9BILA</name>
<keyword evidence="2 5" id="KW-0812">Transmembrane</keyword>
<evidence type="ECO:0000256" key="1">
    <source>
        <dbReference type="ARBA" id="ARBA00004370"/>
    </source>
</evidence>
<comment type="subcellular location">
    <subcellularLocation>
        <location evidence="1">Membrane</location>
    </subcellularLocation>
</comment>
<feature type="transmembrane region" description="Helical" evidence="5">
    <location>
        <begin position="55"/>
        <end position="79"/>
    </location>
</feature>
<evidence type="ECO:0000313" key="8">
    <source>
        <dbReference type="Proteomes" id="UP001175271"/>
    </source>
</evidence>
<feature type="transmembrane region" description="Helical" evidence="5">
    <location>
        <begin position="85"/>
        <end position="104"/>
    </location>
</feature>
<dbReference type="Pfam" id="PF10328">
    <property type="entry name" value="7TM_GPCR_Srx"/>
    <property type="match status" value="2"/>
</dbReference>
<dbReference type="PANTHER" id="PTHR23017:SF3">
    <property type="entry name" value="G-PROTEIN COUPLED RECEPTORS FAMILY 1 PROFILE DOMAIN-CONTAINING PROTEIN"/>
    <property type="match status" value="1"/>
</dbReference>
<dbReference type="Gene3D" id="1.20.1070.10">
    <property type="entry name" value="Rhodopsin 7-helix transmembrane proteins"/>
    <property type="match status" value="1"/>
</dbReference>
<comment type="caution">
    <text evidence="7">The sequence shown here is derived from an EMBL/GenBank/DDBJ whole genome shotgun (WGS) entry which is preliminary data.</text>
</comment>
<protein>
    <recommendedName>
        <fullName evidence="6">G-protein coupled receptors family 1 profile domain-containing protein</fullName>
    </recommendedName>
</protein>
<evidence type="ECO:0000259" key="6">
    <source>
        <dbReference type="PROSITE" id="PS50262"/>
    </source>
</evidence>
<dbReference type="InterPro" id="IPR017452">
    <property type="entry name" value="GPCR_Rhodpsn_7TM"/>
</dbReference>
<organism evidence="7 8">
    <name type="scientific">Steinernema hermaphroditum</name>
    <dbReference type="NCBI Taxonomy" id="289476"/>
    <lineage>
        <taxon>Eukaryota</taxon>
        <taxon>Metazoa</taxon>
        <taxon>Ecdysozoa</taxon>
        <taxon>Nematoda</taxon>
        <taxon>Chromadorea</taxon>
        <taxon>Rhabditida</taxon>
        <taxon>Tylenchina</taxon>
        <taxon>Panagrolaimomorpha</taxon>
        <taxon>Strongyloidoidea</taxon>
        <taxon>Steinernematidae</taxon>
        <taxon>Steinernema</taxon>
    </lineage>
</organism>
<gene>
    <name evidence="7" type="ORF">QR680_005185</name>
</gene>
<feature type="transmembrane region" description="Helical" evidence="5">
    <location>
        <begin position="175"/>
        <end position="197"/>
    </location>
</feature>
<evidence type="ECO:0000256" key="4">
    <source>
        <dbReference type="ARBA" id="ARBA00023136"/>
    </source>
</evidence>
<keyword evidence="4 5" id="KW-0472">Membrane</keyword>
<accession>A0AA39HR48</accession>
<keyword evidence="8" id="KW-1185">Reference proteome</keyword>
<dbReference type="AlphaFoldDB" id="A0AA39HR48"/>
<sequence length="300" mass="33597">MMSNSSLEGRGFATSADIVVASTMLTLNSFGAFFNMATLLVVFRVRTFHNSFGAFCALRSIAEALLGLIHGVVVAPLVFVQPSGVTSYHFVISVNRFVAIYFPLKFEEVFTLRATVILVVSIVLIATIMQLPYPLESCAIPAYNVKFYRTEMTECADTSCEDQLVSELIIAVSTYILSALFAVVDVFVLLKVIVWILKHRISKRNSNLRRDLRFFLQALTQDVFLVWMMVISVICTATVDPLLAFFETQFVFMLSALYNGVSMFVFNPEARAVLLCRYTVRRVSVVKELTKSSKTSSTKM</sequence>
<feature type="transmembrane region" description="Helical" evidence="5">
    <location>
        <begin position="245"/>
        <end position="266"/>
    </location>
</feature>
<feature type="transmembrane region" description="Helical" evidence="5">
    <location>
        <begin position="218"/>
        <end position="239"/>
    </location>
</feature>
<dbReference type="PANTHER" id="PTHR23017">
    <property type="entry name" value="SERPENTINE RECEPTOR, CLASS X"/>
    <property type="match status" value="1"/>
</dbReference>
<dbReference type="InterPro" id="IPR019430">
    <property type="entry name" value="7TM_GPCR_serpentine_rcpt_Srx"/>
</dbReference>
<reference evidence="7" key="1">
    <citation type="submission" date="2023-06" db="EMBL/GenBank/DDBJ databases">
        <title>Genomic analysis of the entomopathogenic nematode Steinernema hermaphroditum.</title>
        <authorList>
            <person name="Schwarz E.M."/>
            <person name="Heppert J.K."/>
            <person name="Baniya A."/>
            <person name="Schwartz H.T."/>
            <person name="Tan C.-H."/>
            <person name="Antoshechkin I."/>
            <person name="Sternberg P.W."/>
            <person name="Goodrich-Blair H."/>
            <person name="Dillman A.R."/>
        </authorList>
    </citation>
    <scope>NUCLEOTIDE SEQUENCE</scope>
    <source>
        <strain evidence="7">PS9179</strain>
        <tissue evidence="7">Whole animal</tissue>
    </source>
</reference>
<feature type="domain" description="G-protein coupled receptors family 1 profile" evidence="6">
    <location>
        <begin position="91"/>
        <end position="266"/>
    </location>
</feature>
<feature type="transmembrane region" description="Helical" evidence="5">
    <location>
        <begin position="20"/>
        <end position="43"/>
    </location>
</feature>
<evidence type="ECO:0000313" key="7">
    <source>
        <dbReference type="EMBL" id="KAK0410542.1"/>
    </source>
</evidence>
<evidence type="ECO:0000256" key="3">
    <source>
        <dbReference type="ARBA" id="ARBA00022989"/>
    </source>
</evidence>
<dbReference type="EMBL" id="JAUCMV010000003">
    <property type="protein sequence ID" value="KAK0410542.1"/>
    <property type="molecule type" value="Genomic_DNA"/>
</dbReference>
<dbReference type="Proteomes" id="UP001175271">
    <property type="component" value="Unassembled WGS sequence"/>
</dbReference>
<feature type="transmembrane region" description="Helical" evidence="5">
    <location>
        <begin position="116"/>
        <end position="133"/>
    </location>
</feature>
<evidence type="ECO:0000256" key="5">
    <source>
        <dbReference type="SAM" id="Phobius"/>
    </source>
</evidence>